<dbReference type="SUPFAM" id="SSF53254">
    <property type="entry name" value="Phosphoglycerate mutase-like"/>
    <property type="match status" value="1"/>
</dbReference>
<dbReference type="GO" id="GO:0016791">
    <property type="term" value="F:phosphatase activity"/>
    <property type="evidence" value="ECO:0007669"/>
    <property type="project" value="TreeGrafter"/>
</dbReference>
<evidence type="ECO:0000256" key="2">
    <source>
        <dbReference type="PIRSR" id="PIRSR613078-2"/>
    </source>
</evidence>
<dbReference type="Pfam" id="PF00300">
    <property type="entry name" value="His_Phos_1"/>
    <property type="match status" value="1"/>
</dbReference>
<gene>
    <name evidence="3" type="ORF">JK386_10640</name>
</gene>
<dbReference type="InterPro" id="IPR029033">
    <property type="entry name" value="His_PPase_superfam"/>
</dbReference>
<dbReference type="CDD" id="cd07067">
    <property type="entry name" value="HP_PGM_like"/>
    <property type="match status" value="1"/>
</dbReference>
<name>A0A939BYV2_9ACTN</name>
<keyword evidence="4" id="KW-1185">Reference proteome</keyword>
<dbReference type="SMART" id="SM00855">
    <property type="entry name" value="PGAM"/>
    <property type="match status" value="1"/>
</dbReference>
<feature type="active site" description="Tele-phosphohistidine intermediate" evidence="1">
    <location>
        <position position="14"/>
    </location>
</feature>
<dbReference type="RefSeq" id="WP_205291669.1">
    <property type="nucleotide sequence ID" value="NZ_CP074406.1"/>
</dbReference>
<comment type="caution">
    <text evidence="3">The sequence shown here is derived from an EMBL/GenBank/DDBJ whole genome shotgun (WGS) entry which is preliminary data.</text>
</comment>
<reference evidence="3" key="1">
    <citation type="submission" date="2021-01" db="EMBL/GenBank/DDBJ databases">
        <title>Novel species in genus Nocardioides.</title>
        <authorList>
            <person name="Zhang G."/>
        </authorList>
    </citation>
    <scope>NUCLEOTIDE SEQUENCE</scope>
    <source>
        <strain evidence="3">Zg-536</strain>
    </source>
</reference>
<evidence type="ECO:0000313" key="3">
    <source>
        <dbReference type="EMBL" id="MBM9460360.1"/>
    </source>
</evidence>
<protein>
    <submittedName>
        <fullName evidence="3">Histidine phosphatase family protein</fullName>
    </submittedName>
</protein>
<feature type="active site" description="Proton donor/acceptor" evidence="1">
    <location>
        <position position="87"/>
    </location>
</feature>
<dbReference type="GO" id="GO:0005737">
    <property type="term" value="C:cytoplasm"/>
    <property type="evidence" value="ECO:0007669"/>
    <property type="project" value="TreeGrafter"/>
</dbReference>
<dbReference type="InterPro" id="IPR013078">
    <property type="entry name" value="His_Pase_superF_clade-1"/>
</dbReference>
<dbReference type="AlphaFoldDB" id="A0A939BYV2"/>
<dbReference type="InterPro" id="IPR050275">
    <property type="entry name" value="PGM_Phosphatase"/>
</dbReference>
<organism evidence="3 4">
    <name type="scientific">Nocardioides faecalis</name>
    <dbReference type="NCBI Taxonomy" id="2803858"/>
    <lineage>
        <taxon>Bacteria</taxon>
        <taxon>Bacillati</taxon>
        <taxon>Actinomycetota</taxon>
        <taxon>Actinomycetes</taxon>
        <taxon>Propionibacteriales</taxon>
        <taxon>Nocardioidaceae</taxon>
        <taxon>Nocardioides</taxon>
    </lineage>
</organism>
<dbReference type="Proteomes" id="UP000663791">
    <property type="component" value="Unassembled WGS sequence"/>
</dbReference>
<evidence type="ECO:0000256" key="1">
    <source>
        <dbReference type="PIRSR" id="PIRSR613078-1"/>
    </source>
</evidence>
<dbReference type="PANTHER" id="PTHR48100:SF1">
    <property type="entry name" value="HISTIDINE PHOSPHATASE FAMILY PROTEIN-RELATED"/>
    <property type="match status" value="1"/>
</dbReference>
<proteinExistence type="predicted"/>
<dbReference type="Gene3D" id="3.40.50.1240">
    <property type="entry name" value="Phosphoglycerate mutase-like"/>
    <property type="match status" value="1"/>
</dbReference>
<dbReference type="PANTHER" id="PTHR48100">
    <property type="entry name" value="BROAD-SPECIFICITY PHOSPHATASE YOR283W-RELATED"/>
    <property type="match status" value="1"/>
</dbReference>
<sequence>MSAATGRRLVLVRHGRTSWNALPRIQGQQDSPLDDVGQAQARAVAPLVAELKPVLLWTSDLSRARHTAEAIAEVTGLTPVRDPRLREFGLGSYEGLTHTELAERDPEGFQRFLRGEWDGIPGAEAPADVARRHAHALRDLAAALAPGETGVAVSHGSATRAGLVSFLGWPLQVARDLVPLGNCARVLLVEREDGGWSLASYNL</sequence>
<feature type="binding site" evidence="2">
    <location>
        <begin position="13"/>
        <end position="20"/>
    </location>
    <ligand>
        <name>substrate</name>
    </ligand>
</feature>
<feature type="binding site" evidence="2">
    <location>
        <position position="63"/>
    </location>
    <ligand>
        <name>substrate</name>
    </ligand>
</feature>
<accession>A0A939BYV2</accession>
<evidence type="ECO:0000313" key="4">
    <source>
        <dbReference type="Proteomes" id="UP000663791"/>
    </source>
</evidence>
<dbReference type="EMBL" id="JAERTX010000008">
    <property type="protein sequence ID" value="MBM9460360.1"/>
    <property type="molecule type" value="Genomic_DNA"/>
</dbReference>